<evidence type="ECO:0000256" key="8">
    <source>
        <dbReference type="ARBA" id="ARBA00034617"/>
    </source>
</evidence>
<feature type="region of interest" description="Disordered" evidence="12">
    <location>
        <begin position="716"/>
        <end position="743"/>
    </location>
</feature>
<dbReference type="Pfam" id="PF00580">
    <property type="entry name" value="UvrD-helicase"/>
    <property type="match status" value="1"/>
</dbReference>
<dbReference type="CDD" id="cd17932">
    <property type="entry name" value="DEXQc_UvrD"/>
    <property type="match status" value="1"/>
</dbReference>
<organism evidence="15">
    <name type="scientific">Caldilineaceae bacterium SB0661_bin_32</name>
    <dbReference type="NCBI Taxonomy" id="2605255"/>
    <lineage>
        <taxon>Bacteria</taxon>
        <taxon>Bacillati</taxon>
        <taxon>Chloroflexota</taxon>
        <taxon>Caldilineae</taxon>
        <taxon>Caldilineales</taxon>
        <taxon>Caldilineaceae</taxon>
    </lineage>
</organism>
<dbReference type="GO" id="GO:0000725">
    <property type="term" value="P:recombinational repair"/>
    <property type="evidence" value="ECO:0007669"/>
    <property type="project" value="TreeGrafter"/>
</dbReference>
<dbReference type="PANTHER" id="PTHR11070:SF2">
    <property type="entry name" value="ATP-DEPENDENT DNA HELICASE SRS2"/>
    <property type="match status" value="1"/>
</dbReference>
<dbReference type="Pfam" id="PF21196">
    <property type="entry name" value="PcrA_UvrD_tudor"/>
    <property type="match status" value="1"/>
</dbReference>
<dbReference type="GO" id="GO:0009314">
    <property type="term" value="P:response to radiation"/>
    <property type="evidence" value="ECO:0007669"/>
    <property type="project" value="UniProtKB-ARBA"/>
</dbReference>
<dbReference type="Gene3D" id="1.10.10.160">
    <property type="match status" value="1"/>
</dbReference>
<dbReference type="GO" id="GO:0003677">
    <property type="term" value="F:DNA binding"/>
    <property type="evidence" value="ECO:0007669"/>
    <property type="project" value="UniProtKB-KW"/>
</dbReference>
<keyword evidence="5 11" id="KW-0067">ATP-binding</keyword>
<dbReference type="PROSITE" id="PS51198">
    <property type="entry name" value="UVRD_HELICASE_ATP_BIND"/>
    <property type="match status" value="1"/>
</dbReference>
<dbReference type="InterPro" id="IPR027417">
    <property type="entry name" value="P-loop_NTPase"/>
</dbReference>
<dbReference type="GO" id="GO:0033202">
    <property type="term" value="C:DNA helicase complex"/>
    <property type="evidence" value="ECO:0007669"/>
    <property type="project" value="TreeGrafter"/>
</dbReference>
<keyword evidence="6" id="KW-0238">DNA-binding</keyword>
<keyword evidence="3 11" id="KW-0378">Hydrolase</keyword>
<evidence type="ECO:0000256" key="6">
    <source>
        <dbReference type="ARBA" id="ARBA00023125"/>
    </source>
</evidence>
<comment type="catalytic activity">
    <reaction evidence="10">
        <text>ATP + H2O = ADP + phosphate + H(+)</text>
        <dbReference type="Rhea" id="RHEA:13065"/>
        <dbReference type="ChEBI" id="CHEBI:15377"/>
        <dbReference type="ChEBI" id="CHEBI:15378"/>
        <dbReference type="ChEBI" id="CHEBI:30616"/>
        <dbReference type="ChEBI" id="CHEBI:43474"/>
        <dbReference type="ChEBI" id="CHEBI:456216"/>
        <dbReference type="EC" id="5.6.2.4"/>
    </reaction>
</comment>
<dbReference type="AlphaFoldDB" id="A0A6B1D4K4"/>
<evidence type="ECO:0000256" key="2">
    <source>
        <dbReference type="ARBA" id="ARBA00022741"/>
    </source>
</evidence>
<evidence type="ECO:0000256" key="7">
    <source>
        <dbReference type="ARBA" id="ARBA00023235"/>
    </source>
</evidence>
<dbReference type="PROSITE" id="PS51217">
    <property type="entry name" value="UVRD_HELICASE_CTER"/>
    <property type="match status" value="1"/>
</dbReference>
<keyword evidence="4 11" id="KW-0347">Helicase</keyword>
<dbReference type="Gene3D" id="3.40.50.300">
    <property type="entry name" value="P-loop containing nucleotide triphosphate hydrolases"/>
    <property type="match status" value="2"/>
</dbReference>
<dbReference type="Pfam" id="PF13361">
    <property type="entry name" value="UvrD_C"/>
    <property type="match status" value="1"/>
</dbReference>
<comment type="catalytic activity">
    <reaction evidence="8">
        <text>Couples ATP hydrolysis with the unwinding of duplex DNA by translocating in the 3'-5' direction.</text>
        <dbReference type="EC" id="5.6.2.4"/>
    </reaction>
</comment>
<dbReference type="GO" id="GO:0005524">
    <property type="term" value="F:ATP binding"/>
    <property type="evidence" value="ECO:0007669"/>
    <property type="project" value="UniProtKB-UniRule"/>
</dbReference>
<accession>A0A6B1D4K4</accession>
<dbReference type="InterPro" id="IPR013986">
    <property type="entry name" value="DExx_box_DNA_helicase_dom_sf"/>
</dbReference>
<reference evidence="15" key="1">
    <citation type="submission" date="2019-09" db="EMBL/GenBank/DDBJ databases">
        <title>Characterisation of the sponge microbiome using genome-centric metagenomics.</title>
        <authorList>
            <person name="Engelberts J.P."/>
            <person name="Robbins S.J."/>
            <person name="De Goeij J.M."/>
            <person name="Aranda M."/>
            <person name="Bell S.C."/>
            <person name="Webster N.S."/>
        </authorList>
    </citation>
    <scope>NUCLEOTIDE SEQUENCE</scope>
    <source>
        <strain evidence="15">SB0661_bin_32</strain>
    </source>
</reference>
<dbReference type="InterPro" id="IPR014017">
    <property type="entry name" value="DNA_helicase_UvrD-like_C"/>
</dbReference>
<keyword evidence="2 11" id="KW-0547">Nucleotide-binding</keyword>
<feature type="binding site" evidence="11">
    <location>
        <begin position="27"/>
        <end position="34"/>
    </location>
    <ligand>
        <name>ATP</name>
        <dbReference type="ChEBI" id="CHEBI:30616"/>
    </ligand>
</feature>
<evidence type="ECO:0000256" key="1">
    <source>
        <dbReference type="ARBA" id="ARBA00009922"/>
    </source>
</evidence>
<dbReference type="PANTHER" id="PTHR11070">
    <property type="entry name" value="UVRD / RECB / PCRA DNA HELICASE FAMILY MEMBER"/>
    <property type="match status" value="1"/>
</dbReference>
<evidence type="ECO:0000256" key="11">
    <source>
        <dbReference type="PROSITE-ProRule" id="PRU00560"/>
    </source>
</evidence>
<comment type="similarity">
    <text evidence="1">Belongs to the helicase family. UvrD subfamily.</text>
</comment>
<proteinExistence type="inferred from homology"/>
<evidence type="ECO:0000313" key="15">
    <source>
        <dbReference type="EMBL" id="MYC94383.1"/>
    </source>
</evidence>
<evidence type="ECO:0000256" key="3">
    <source>
        <dbReference type="ARBA" id="ARBA00022801"/>
    </source>
</evidence>
<evidence type="ECO:0000256" key="10">
    <source>
        <dbReference type="ARBA" id="ARBA00048988"/>
    </source>
</evidence>
<comment type="caution">
    <text evidence="15">The sequence shown here is derived from an EMBL/GenBank/DDBJ whole genome shotgun (WGS) entry which is preliminary data.</text>
</comment>
<evidence type="ECO:0000256" key="4">
    <source>
        <dbReference type="ARBA" id="ARBA00022806"/>
    </source>
</evidence>
<keyword evidence="7" id="KW-0413">Isomerase</keyword>
<dbReference type="EC" id="5.6.2.4" evidence="9"/>
<evidence type="ECO:0000259" key="14">
    <source>
        <dbReference type="PROSITE" id="PS51217"/>
    </source>
</evidence>
<dbReference type="InterPro" id="IPR014016">
    <property type="entry name" value="UvrD-like_ATP-bd"/>
</dbReference>
<evidence type="ECO:0000256" key="9">
    <source>
        <dbReference type="ARBA" id="ARBA00034808"/>
    </source>
</evidence>
<feature type="domain" description="UvrD-like helicase C-terminal" evidence="14">
    <location>
        <begin position="298"/>
        <end position="596"/>
    </location>
</feature>
<evidence type="ECO:0000256" key="5">
    <source>
        <dbReference type="ARBA" id="ARBA00022840"/>
    </source>
</evidence>
<protein>
    <recommendedName>
        <fullName evidence="9">DNA 3'-5' helicase</fullName>
        <ecNumber evidence="9">5.6.2.4</ecNumber>
    </recommendedName>
</protein>
<feature type="domain" description="UvrD-like helicase ATP-binding" evidence="13">
    <location>
        <begin position="6"/>
        <end position="297"/>
    </location>
</feature>
<dbReference type="Gene3D" id="1.10.486.10">
    <property type="entry name" value="PCRA, domain 4"/>
    <property type="match status" value="1"/>
</dbReference>
<dbReference type="GO" id="GO:0005829">
    <property type="term" value="C:cytosol"/>
    <property type="evidence" value="ECO:0007669"/>
    <property type="project" value="TreeGrafter"/>
</dbReference>
<dbReference type="GO" id="GO:0043138">
    <property type="term" value="F:3'-5' DNA helicase activity"/>
    <property type="evidence" value="ECO:0007669"/>
    <property type="project" value="UniProtKB-EC"/>
</dbReference>
<evidence type="ECO:0000259" key="13">
    <source>
        <dbReference type="PROSITE" id="PS51198"/>
    </source>
</evidence>
<sequence>MPQILEGLNDQQKDAVQATEGPVLVLAGPGSGKTRVLTRRIAYLIEEKKIDPWHVLAVTFTNKAAKEMGDRVEELIGHRFPPPAEGRRRSLGGLTIGTFHSVCARVLRVEVEAAGFQRNWVIYDSADQLALVREVMKEMQLDESRFSPRAVLSQIGGWKNDLLTPDLVSADGYMQEICDRVYGRYQQLLRLNNAMDFDDLLMHAVLLLRKNKEVRRKYQDKWRYVLVDEFQDTNTAQYELASLFVGPPDGRGNLFVVGDEDQSIYRFRGADYRNVLRFRRDHPAANVVLLEQNYRSTQNILDVANAVIAKNRNRTPKQLRTDRGSGIKVTIHEAYNEVEEAEYVLDEASRLTTQSGSGPGAAAVVYRTNAQSRALEEACVYRNLRYRLVGATRFYERREIKDVLAYLRLVHNPSATMALDRIINVPPRGIGARTYELLKEWAASGSVSEWQAMQTLISDGRERDESDASPPHLPPAPFAPRARNALIRFASLLTSWVWLASNVNYEDVAALLDRILTDSGYLDRLRDGSDEGEERFENINELRAVAAQYRPGLDELEPGQDPLGLFLQEISLVSEQDDYEENDEALTLMTLHTAKGLEFPVVFMVGMEEGLLPHARSIGSEDEEEMAEERRLAYVGITRAKHRLYLVHASQRAMWGNSESQAASRFLDDIPAELLSGSVDRRSRQAAAYDRATSWLDGPASFGRYRDSNYVARGEATAYRTTSRSTPDRPQARRRPATTDAPTLFKRRQSVEHPKFGVGMVIDSVVISGEEEVSVAFPNLGVKKFMASLANLKIL</sequence>
<dbReference type="InterPro" id="IPR000212">
    <property type="entry name" value="DNA_helicase_UvrD/REP"/>
</dbReference>
<dbReference type="EMBL" id="VXMH01000024">
    <property type="protein sequence ID" value="MYC94383.1"/>
    <property type="molecule type" value="Genomic_DNA"/>
</dbReference>
<dbReference type="GO" id="GO:0016787">
    <property type="term" value="F:hydrolase activity"/>
    <property type="evidence" value="ECO:0007669"/>
    <property type="project" value="UniProtKB-UniRule"/>
</dbReference>
<name>A0A6B1D4K4_9CHLR</name>
<dbReference type="FunFam" id="1.10.10.160:FF:000001">
    <property type="entry name" value="ATP-dependent DNA helicase"/>
    <property type="match status" value="1"/>
</dbReference>
<gene>
    <name evidence="15" type="ORF">F4X14_05375</name>
</gene>
<dbReference type="SUPFAM" id="SSF52540">
    <property type="entry name" value="P-loop containing nucleoside triphosphate hydrolases"/>
    <property type="match status" value="1"/>
</dbReference>
<evidence type="ECO:0000256" key="12">
    <source>
        <dbReference type="SAM" id="MobiDB-lite"/>
    </source>
</evidence>